<keyword evidence="1" id="KW-0004">4Fe-4S</keyword>
<feature type="domain" description="4Fe-4S ferredoxin-type" evidence="7">
    <location>
        <begin position="114"/>
        <end position="141"/>
    </location>
</feature>
<dbReference type="InterPro" id="IPR017900">
    <property type="entry name" value="4Fe4S_Fe_S_CS"/>
</dbReference>
<evidence type="ECO:0000256" key="5">
    <source>
        <dbReference type="ARBA" id="ARBA00023014"/>
    </source>
</evidence>
<dbReference type="Pfam" id="PF13183">
    <property type="entry name" value="Fer4_8"/>
    <property type="match status" value="1"/>
</dbReference>
<keyword evidence="6" id="KW-1133">Transmembrane helix</keyword>
<name>X1D626_9ZZZZ</name>
<evidence type="ECO:0000256" key="1">
    <source>
        <dbReference type="ARBA" id="ARBA00022485"/>
    </source>
</evidence>
<dbReference type="GO" id="GO:0051539">
    <property type="term" value="F:4 iron, 4 sulfur cluster binding"/>
    <property type="evidence" value="ECO:0007669"/>
    <property type="project" value="UniProtKB-KW"/>
</dbReference>
<feature type="non-terminal residue" evidence="8">
    <location>
        <position position="1"/>
    </location>
</feature>
<dbReference type="EMBL" id="BART01022772">
    <property type="protein sequence ID" value="GAH00524.1"/>
    <property type="molecule type" value="Genomic_DNA"/>
</dbReference>
<keyword evidence="2" id="KW-0479">Metal-binding</keyword>
<keyword evidence="3" id="KW-0560">Oxidoreductase</keyword>
<evidence type="ECO:0000256" key="6">
    <source>
        <dbReference type="SAM" id="Phobius"/>
    </source>
</evidence>
<evidence type="ECO:0000259" key="7">
    <source>
        <dbReference type="PROSITE" id="PS51379"/>
    </source>
</evidence>
<organism evidence="8">
    <name type="scientific">marine sediment metagenome</name>
    <dbReference type="NCBI Taxonomy" id="412755"/>
    <lineage>
        <taxon>unclassified sequences</taxon>
        <taxon>metagenomes</taxon>
        <taxon>ecological metagenomes</taxon>
    </lineage>
</organism>
<dbReference type="PROSITE" id="PS51379">
    <property type="entry name" value="4FE4S_FER_2"/>
    <property type="match status" value="1"/>
</dbReference>
<accession>X1D626</accession>
<dbReference type="InterPro" id="IPR009051">
    <property type="entry name" value="Helical_ferredxn"/>
</dbReference>
<evidence type="ECO:0000256" key="3">
    <source>
        <dbReference type="ARBA" id="ARBA00023002"/>
    </source>
</evidence>
<dbReference type="SUPFAM" id="SSF46548">
    <property type="entry name" value="alpha-helical ferredoxin"/>
    <property type="match status" value="1"/>
</dbReference>
<feature type="transmembrane region" description="Helical" evidence="6">
    <location>
        <begin position="53"/>
        <end position="71"/>
    </location>
</feature>
<dbReference type="InterPro" id="IPR051460">
    <property type="entry name" value="HdrC_iron-sulfur_subunit"/>
</dbReference>
<gene>
    <name evidence="8" type="ORF">S01H4_41609</name>
</gene>
<dbReference type="PROSITE" id="PS00198">
    <property type="entry name" value="4FE4S_FER_1"/>
    <property type="match status" value="1"/>
</dbReference>
<dbReference type="GO" id="GO:0005886">
    <property type="term" value="C:plasma membrane"/>
    <property type="evidence" value="ECO:0007669"/>
    <property type="project" value="TreeGrafter"/>
</dbReference>
<evidence type="ECO:0000256" key="2">
    <source>
        <dbReference type="ARBA" id="ARBA00022723"/>
    </source>
</evidence>
<keyword evidence="5" id="KW-0411">Iron-sulfur</keyword>
<dbReference type="GO" id="GO:0046872">
    <property type="term" value="F:metal ion binding"/>
    <property type="evidence" value="ECO:0007669"/>
    <property type="project" value="UniProtKB-KW"/>
</dbReference>
<dbReference type="PANTHER" id="PTHR43255">
    <property type="entry name" value="IRON-SULFUR-BINDING OXIDOREDUCTASE FADF-RELATED-RELATED"/>
    <property type="match status" value="1"/>
</dbReference>
<dbReference type="Gene3D" id="1.10.1060.10">
    <property type="entry name" value="Alpha-helical ferredoxin"/>
    <property type="match status" value="1"/>
</dbReference>
<dbReference type="PANTHER" id="PTHR43255:SF1">
    <property type="entry name" value="IRON-SULFUR-BINDING OXIDOREDUCTASE FADF-RELATED"/>
    <property type="match status" value="1"/>
</dbReference>
<dbReference type="AlphaFoldDB" id="X1D626"/>
<keyword evidence="6" id="KW-0472">Membrane</keyword>
<dbReference type="GO" id="GO:0016491">
    <property type="term" value="F:oxidoreductase activity"/>
    <property type="evidence" value="ECO:0007669"/>
    <property type="project" value="UniProtKB-KW"/>
</dbReference>
<sequence length="263" mass="30375">TNRLVKYKKFQRLRVSFFRQKIKYNFNKALHNLTILAVFASLIHTLISDISLIMRVVYIFFFGITFIGWVYHKFIRRFRSESDPFIYRKASWDLSVSEVETEKNSKLTLKLLEKVPSLYPCFQCGICAESCPVAQVTEGKYNPRSLILKVLLGLETQIFSPENAFTIWGCTVCDTCNEVCPQKVEPTELFTTLKNMSTERGEAPPHYYTQAETILEHGKAIPSQPAIERRREELKLPPIQKPDVNEIQKLLSSTKISNILSKI</sequence>
<feature type="transmembrane region" description="Helical" evidence="6">
    <location>
        <begin position="29"/>
        <end position="47"/>
    </location>
</feature>
<dbReference type="InterPro" id="IPR017896">
    <property type="entry name" value="4Fe4S_Fe-S-bd"/>
</dbReference>
<reference evidence="8" key="1">
    <citation type="journal article" date="2014" name="Front. Microbiol.">
        <title>High frequency of phylogenetically diverse reductive dehalogenase-homologous genes in deep subseafloor sedimentary metagenomes.</title>
        <authorList>
            <person name="Kawai M."/>
            <person name="Futagami T."/>
            <person name="Toyoda A."/>
            <person name="Takaki Y."/>
            <person name="Nishi S."/>
            <person name="Hori S."/>
            <person name="Arai W."/>
            <person name="Tsubouchi T."/>
            <person name="Morono Y."/>
            <person name="Uchiyama I."/>
            <person name="Ito T."/>
            <person name="Fujiyama A."/>
            <person name="Inagaki F."/>
            <person name="Takami H."/>
        </authorList>
    </citation>
    <scope>NUCLEOTIDE SEQUENCE</scope>
    <source>
        <strain evidence="8">Expedition CK06-06</strain>
    </source>
</reference>
<proteinExistence type="predicted"/>
<protein>
    <recommendedName>
        <fullName evidence="7">4Fe-4S ferredoxin-type domain-containing protein</fullName>
    </recommendedName>
</protein>
<evidence type="ECO:0000313" key="8">
    <source>
        <dbReference type="EMBL" id="GAH00524.1"/>
    </source>
</evidence>
<evidence type="ECO:0000256" key="4">
    <source>
        <dbReference type="ARBA" id="ARBA00023004"/>
    </source>
</evidence>
<comment type="caution">
    <text evidence="8">The sequence shown here is derived from an EMBL/GenBank/DDBJ whole genome shotgun (WGS) entry which is preliminary data.</text>
</comment>
<keyword evidence="6" id="KW-0812">Transmembrane</keyword>
<keyword evidence="4" id="KW-0408">Iron</keyword>